<sequence>MLHLPPTRRLELKLARRDCLTAQESAALAGLVEEPVLKPAGAQLVGPGERPEISTLLLSGFAARYSELADGRRQYTQVNCPGDFVDLHSLVMRQMDHGVLCLSPCVVSAVPHDRLRRITEDQPHLTRLLWLETVVDAAMHREWLLAVGQQTALERLALFLCEMQARLGAVGLVDDGVFDLPIRQQDLADFLGMSAVHLNRTLQILRDTGWISWKGAQVRVIDRQRLIEAAEFDDAYLRLDCSPV</sequence>
<keyword evidence="6" id="KW-1185">Reference proteome</keyword>
<dbReference type="PROSITE" id="PS51063">
    <property type="entry name" value="HTH_CRP_2"/>
    <property type="match status" value="1"/>
</dbReference>
<dbReference type="SUPFAM" id="SSF46785">
    <property type="entry name" value="Winged helix' DNA-binding domain"/>
    <property type="match status" value="1"/>
</dbReference>
<name>A0ABZ2IB81_9CAUL</name>
<evidence type="ECO:0000256" key="1">
    <source>
        <dbReference type="ARBA" id="ARBA00023015"/>
    </source>
</evidence>
<keyword evidence="1" id="KW-0805">Transcription regulation</keyword>
<protein>
    <submittedName>
        <fullName evidence="5">Crp/Fnr family transcriptional regulator</fullName>
    </submittedName>
</protein>
<dbReference type="RefSeq" id="WP_200165222.1">
    <property type="nucleotide sequence ID" value="NZ_CP146369.1"/>
</dbReference>
<keyword evidence="3" id="KW-0804">Transcription</keyword>
<proteinExistence type="predicted"/>
<keyword evidence="2" id="KW-0238">DNA-binding</keyword>
<dbReference type="CDD" id="cd00038">
    <property type="entry name" value="CAP_ED"/>
    <property type="match status" value="1"/>
</dbReference>
<dbReference type="SUPFAM" id="SSF51206">
    <property type="entry name" value="cAMP-binding domain-like"/>
    <property type="match status" value="1"/>
</dbReference>
<feature type="domain" description="HTH crp-type" evidence="4">
    <location>
        <begin position="150"/>
        <end position="224"/>
    </location>
</feature>
<gene>
    <name evidence="5" type="ORF">V8J38_09885</name>
</gene>
<accession>A0ABZ2IB81</accession>
<dbReference type="InterPro" id="IPR014710">
    <property type="entry name" value="RmlC-like_jellyroll"/>
</dbReference>
<dbReference type="InterPro" id="IPR000595">
    <property type="entry name" value="cNMP-bd_dom"/>
</dbReference>
<dbReference type="InterPro" id="IPR036390">
    <property type="entry name" value="WH_DNA-bd_sf"/>
</dbReference>
<dbReference type="Pfam" id="PF00027">
    <property type="entry name" value="cNMP_binding"/>
    <property type="match status" value="1"/>
</dbReference>
<dbReference type="Gene3D" id="2.60.120.10">
    <property type="entry name" value="Jelly Rolls"/>
    <property type="match status" value="1"/>
</dbReference>
<dbReference type="InterPro" id="IPR012318">
    <property type="entry name" value="HTH_CRP"/>
</dbReference>
<dbReference type="EMBL" id="CP146369">
    <property type="protein sequence ID" value="WWT53574.1"/>
    <property type="molecule type" value="Genomic_DNA"/>
</dbReference>
<dbReference type="InterPro" id="IPR018490">
    <property type="entry name" value="cNMP-bd_dom_sf"/>
</dbReference>
<dbReference type="Proteomes" id="UP001363460">
    <property type="component" value="Chromosome"/>
</dbReference>
<evidence type="ECO:0000256" key="2">
    <source>
        <dbReference type="ARBA" id="ARBA00023125"/>
    </source>
</evidence>
<dbReference type="InterPro" id="IPR036388">
    <property type="entry name" value="WH-like_DNA-bd_sf"/>
</dbReference>
<organism evidence="5 6">
    <name type="scientific">Brevundimonas olei</name>
    <dbReference type="NCBI Taxonomy" id="657642"/>
    <lineage>
        <taxon>Bacteria</taxon>
        <taxon>Pseudomonadati</taxon>
        <taxon>Pseudomonadota</taxon>
        <taxon>Alphaproteobacteria</taxon>
        <taxon>Caulobacterales</taxon>
        <taxon>Caulobacteraceae</taxon>
        <taxon>Brevundimonas</taxon>
    </lineage>
</organism>
<evidence type="ECO:0000259" key="4">
    <source>
        <dbReference type="PROSITE" id="PS51063"/>
    </source>
</evidence>
<evidence type="ECO:0000313" key="5">
    <source>
        <dbReference type="EMBL" id="WWT53574.1"/>
    </source>
</evidence>
<dbReference type="Gene3D" id="1.10.10.10">
    <property type="entry name" value="Winged helix-like DNA-binding domain superfamily/Winged helix DNA-binding domain"/>
    <property type="match status" value="1"/>
</dbReference>
<evidence type="ECO:0000313" key="6">
    <source>
        <dbReference type="Proteomes" id="UP001363460"/>
    </source>
</evidence>
<dbReference type="Pfam" id="PF13545">
    <property type="entry name" value="HTH_Crp_2"/>
    <property type="match status" value="1"/>
</dbReference>
<reference evidence="5 6" key="1">
    <citation type="submission" date="2024-02" db="EMBL/GenBank/DDBJ databases">
        <title>Distribution and functional of Brevundimonas-related endobacteria within Verticillium dahliae.</title>
        <authorList>
            <person name="Zeng H."/>
        </authorList>
    </citation>
    <scope>NUCLEOTIDE SEQUENCE [LARGE SCALE GENOMIC DNA]</scope>
    <source>
        <strain evidence="5 6">TRM 44200</strain>
    </source>
</reference>
<evidence type="ECO:0000256" key="3">
    <source>
        <dbReference type="ARBA" id="ARBA00023163"/>
    </source>
</evidence>
<dbReference type="SMART" id="SM00419">
    <property type="entry name" value="HTH_CRP"/>
    <property type="match status" value="1"/>
</dbReference>